<organism evidence="2 3">
    <name type="scientific">Entamoeba histolytica</name>
    <dbReference type="NCBI Taxonomy" id="5759"/>
    <lineage>
        <taxon>Eukaryota</taxon>
        <taxon>Amoebozoa</taxon>
        <taxon>Evosea</taxon>
        <taxon>Archamoebae</taxon>
        <taxon>Mastigamoebida</taxon>
        <taxon>Entamoebidae</taxon>
        <taxon>Entamoeba</taxon>
    </lineage>
</organism>
<evidence type="ECO:0000313" key="3">
    <source>
        <dbReference type="Proteomes" id="UP000078387"/>
    </source>
</evidence>
<dbReference type="Proteomes" id="UP000078387">
    <property type="component" value="Unassembled WGS sequence"/>
</dbReference>
<keyword evidence="1" id="KW-0677">Repeat</keyword>
<accession>A0A175JF72</accession>
<dbReference type="PANTHER" id="PTHR10648">
    <property type="entry name" value="SERINE/THREONINE-PROTEIN PHOSPHATASE PP2A 65 KDA REGULATORY SUBUNIT"/>
    <property type="match status" value="1"/>
</dbReference>
<dbReference type="InterPro" id="IPR051023">
    <property type="entry name" value="PP2A_Regulatory_Subunit_A"/>
</dbReference>
<gene>
    <name evidence="2" type="ORF">CL6EHI_068630</name>
</gene>
<evidence type="ECO:0000256" key="1">
    <source>
        <dbReference type="ARBA" id="ARBA00022737"/>
    </source>
</evidence>
<proteinExistence type="predicted"/>
<dbReference type="VEuPathDB" id="AmoebaDB:KM1_156650"/>
<dbReference type="EMBL" id="BDEQ01000001">
    <property type="protein sequence ID" value="GAT92124.1"/>
    <property type="molecule type" value="Genomic_DNA"/>
</dbReference>
<sequence>MSNEDTPKVILSTYPTNLMINQPATIRYQTLRKLVTGFEKVGAVASSEKLTEAVFRVLISNEADKTYKDALIQIVPKLVKVLMKGPDADEKTKSRCIQCFIQPLSDFLVGTESSALIKSSAARALIAAYSYLDDDTFKYFLVPVVRGSFTEEDYQETTVVDVVLGIMPRLVESDYGWIARGIEIFYGNETYSYRKEALRMICYLASNKFNKEAMQKYIMKIYLKIPHDKAWIIRREFVRSMEYVIDKIFDEDVDSVYNQYIELTHDEQKQVVAGCIEILPTIIRNERIQYKMKELNFIDTFRKLTTFNDNVDVCLIKIIPYLIKLYPEEEEYFLNLMEKSCDSIEEIMRNTVNIIFKQVFDLAHNKNILLNIFEKLANDQSAGIKSEMRRYICDVLSLDTGRFSDLFRSLVEESNFRVKVSIAQHLPVLRTMSFYDDVLVKLTMSGFFGVREVALKEIENCLKENESKRSILFNQFLTYQKGNCHQRQALAYAFVAVSKGNEEYTTKATPNLILMLDDPISNVRISTLIALGKLHSSSQDVKFALSTLLKNEHDTDVHNIAEQIYARIC</sequence>
<dbReference type="InterPro" id="IPR016024">
    <property type="entry name" value="ARM-type_fold"/>
</dbReference>
<dbReference type="GO" id="GO:0005737">
    <property type="term" value="C:cytoplasm"/>
    <property type="evidence" value="ECO:0007669"/>
    <property type="project" value="TreeGrafter"/>
</dbReference>
<dbReference type="VEuPathDB" id="AmoebaDB:EHI8A_188730"/>
<evidence type="ECO:0000313" key="2">
    <source>
        <dbReference type="EMBL" id="GAT92124.1"/>
    </source>
</evidence>
<dbReference type="VEuPathDB" id="AmoebaDB:EHI7A_166420"/>
<dbReference type="eggNOG" id="ENOG502RDT1">
    <property type="taxonomic scope" value="Eukaryota"/>
</dbReference>
<name>A0A175JF72_ENTHI</name>
<comment type="caution">
    <text evidence="2">The sequence shown here is derived from an EMBL/GenBank/DDBJ whole genome shotgun (WGS) entry which is preliminary data.</text>
</comment>
<dbReference type="GO" id="GO:0019888">
    <property type="term" value="F:protein phosphatase regulator activity"/>
    <property type="evidence" value="ECO:0007669"/>
    <property type="project" value="TreeGrafter"/>
</dbReference>
<dbReference type="SUPFAM" id="SSF48371">
    <property type="entry name" value="ARM repeat"/>
    <property type="match status" value="1"/>
</dbReference>
<dbReference type="AlphaFoldDB" id="A0A175JF72"/>
<reference evidence="2 3" key="1">
    <citation type="submission" date="2016-05" db="EMBL/GenBank/DDBJ databases">
        <title>First whole genome sequencing of Entamoeba histolytica HM1:IMSS-clone-6.</title>
        <authorList>
            <person name="Mukherjee Avik.K."/>
            <person name="Izumyama S."/>
            <person name="Nakada-Tsukui K."/>
            <person name="Nozaki T."/>
        </authorList>
    </citation>
    <scope>NUCLEOTIDE SEQUENCE [LARGE SCALE GENOMIC DNA]</scope>
    <source>
        <strain evidence="2 3">HM1:IMSS clone 6</strain>
    </source>
</reference>
<dbReference type="VEuPathDB" id="AmoebaDB:EHI_068630"/>
<dbReference type="VEuPathDB" id="AmoebaDB:EHI5A_024560"/>
<protein>
    <submittedName>
        <fullName evidence="2">Heat repeat domain containing protein</fullName>
    </submittedName>
</protein>
<dbReference type="InterPro" id="IPR011989">
    <property type="entry name" value="ARM-like"/>
</dbReference>
<dbReference type="PANTHER" id="PTHR10648:SF1">
    <property type="entry name" value="SERINE_THREONINE-PROTEIN PHOSPHATASE 4 REGULATORY SUBUNIT 1"/>
    <property type="match status" value="1"/>
</dbReference>
<dbReference type="Gene3D" id="1.25.10.10">
    <property type="entry name" value="Leucine-rich Repeat Variant"/>
    <property type="match status" value="1"/>
</dbReference>